<protein>
    <submittedName>
        <fullName evidence="2">Uncharacterized protein</fullName>
    </submittedName>
</protein>
<feature type="non-terminal residue" evidence="2">
    <location>
        <position position="1"/>
    </location>
</feature>
<evidence type="ECO:0000256" key="1">
    <source>
        <dbReference type="SAM" id="MobiDB-lite"/>
    </source>
</evidence>
<dbReference type="EMBL" id="KN609088">
    <property type="protein sequence ID" value="KHJ78775.1"/>
    <property type="molecule type" value="Genomic_DNA"/>
</dbReference>
<evidence type="ECO:0000313" key="3">
    <source>
        <dbReference type="Proteomes" id="UP000053660"/>
    </source>
</evidence>
<evidence type="ECO:0000313" key="2">
    <source>
        <dbReference type="EMBL" id="KHJ78775.1"/>
    </source>
</evidence>
<dbReference type="Proteomes" id="UP000053660">
    <property type="component" value="Unassembled WGS sequence"/>
</dbReference>
<accession>A0A0B1S6D9</accession>
<feature type="compositionally biased region" description="Pro residues" evidence="1">
    <location>
        <begin position="1"/>
        <end position="15"/>
    </location>
</feature>
<sequence length="225" mass="25086">LSRQPRPPTEAPTEPPEIKEEEELVTADYTQLITTGYEEPQTSQPPVEDLAPPELTTQKYVLNEDAAEKYWATASFVTTAASPVEPQTEAANPVEEIPEVQPVTNPPEEPTTEYIPVEETTAAPPEPMTEVPAPVIPEEQLTTLPPTVPVPVKKPEVEMPEKPMKKPLMPTILGGKGIVIEKKEHKKYWIHKPFEHPKNIGHWHSLRPCVQKKPTEKPVDCLPAN</sequence>
<feature type="region of interest" description="Disordered" evidence="1">
    <location>
        <begin position="1"/>
        <end position="54"/>
    </location>
</feature>
<feature type="compositionally biased region" description="Polar residues" evidence="1">
    <location>
        <begin position="28"/>
        <end position="45"/>
    </location>
</feature>
<feature type="compositionally biased region" description="Basic and acidic residues" evidence="1">
    <location>
        <begin position="153"/>
        <end position="164"/>
    </location>
</feature>
<gene>
    <name evidence="2" type="ORF">OESDEN_21601</name>
</gene>
<dbReference type="AlphaFoldDB" id="A0A0B1S6D9"/>
<keyword evidence="3" id="KW-1185">Reference proteome</keyword>
<reference evidence="2 3" key="1">
    <citation type="submission" date="2014-03" db="EMBL/GenBank/DDBJ databases">
        <title>Draft genome of the hookworm Oesophagostomum dentatum.</title>
        <authorList>
            <person name="Mitreva M."/>
        </authorList>
    </citation>
    <scope>NUCLEOTIDE SEQUENCE [LARGE SCALE GENOMIC DNA]</scope>
    <source>
        <strain evidence="2 3">OD-Hann</strain>
    </source>
</reference>
<name>A0A0B1S6D9_OESDE</name>
<organism evidence="2 3">
    <name type="scientific">Oesophagostomum dentatum</name>
    <name type="common">Nodular worm</name>
    <dbReference type="NCBI Taxonomy" id="61180"/>
    <lineage>
        <taxon>Eukaryota</taxon>
        <taxon>Metazoa</taxon>
        <taxon>Ecdysozoa</taxon>
        <taxon>Nematoda</taxon>
        <taxon>Chromadorea</taxon>
        <taxon>Rhabditida</taxon>
        <taxon>Rhabditina</taxon>
        <taxon>Rhabditomorpha</taxon>
        <taxon>Strongyloidea</taxon>
        <taxon>Strongylidae</taxon>
        <taxon>Oesophagostomum</taxon>
    </lineage>
</organism>
<proteinExistence type="predicted"/>
<feature type="region of interest" description="Disordered" evidence="1">
    <location>
        <begin position="84"/>
        <end position="170"/>
    </location>
</feature>
<feature type="compositionally biased region" description="Low complexity" evidence="1">
    <location>
        <begin position="112"/>
        <end position="145"/>
    </location>
</feature>